<gene>
    <name evidence="3" type="ORF">DL89DRAFT_268857</name>
</gene>
<protein>
    <recommendedName>
        <fullName evidence="2">SRR1-like domain-containing protein</fullName>
    </recommendedName>
</protein>
<sequence>MPHCEQFLYDNLLGANSATLANLMIIGNHFSGYQDAQTAAQFLARSPNIAHALPSLSTTSFPPESQLGLRHAPFAFTDTCLQHFRTGCSVPAQHSPSAGPQTSAAADSPAP</sequence>
<dbReference type="AlphaFoldDB" id="A0A1Y1W4A1"/>
<feature type="region of interest" description="Disordered" evidence="1">
    <location>
        <begin position="90"/>
        <end position="111"/>
    </location>
</feature>
<dbReference type="InterPro" id="IPR012942">
    <property type="entry name" value="SRR1-like"/>
</dbReference>
<feature type="domain" description="SRR1-like" evidence="2">
    <location>
        <begin position="1"/>
        <end position="82"/>
    </location>
</feature>
<reference evidence="3 4" key="1">
    <citation type="submission" date="2016-07" db="EMBL/GenBank/DDBJ databases">
        <title>Pervasive Adenine N6-methylation of Active Genes in Fungi.</title>
        <authorList>
            <consortium name="DOE Joint Genome Institute"/>
            <person name="Mondo S.J."/>
            <person name="Dannebaum R.O."/>
            <person name="Kuo R.C."/>
            <person name="Labutti K."/>
            <person name="Haridas S."/>
            <person name="Kuo A."/>
            <person name="Salamov A."/>
            <person name="Ahrendt S.R."/>
            <person name="Lipzen A."/>
            <person name="Sullivan W."/>
            <person name="Andreopoulos W.B."/>
            <person name="Clum A."/>
            <person name="Lindquist E."/>
            <person name="Daum C."/>
            <person name="Ramamoorthy G.K."/>
            <person name="Gryganskyi A."/>
            <person name="Culley D."/>
            <person name="Magnuson J.K."/>
            <person name="James T.Y."/>
            <person name="O'Malley M.A."/>
            <person name="Stajich J.E."/>
            <person name="Spatafora J.W."/>
            <person name="Visel A."/>
            <person name="Grigoriev I.V."/>
        </authorList>
    </citation>
    <scope>NUCLEOTIDE SEQUENCE [LARGE SCALE GENOMIC DNA]</scope>
    <source>
        <strain evidence="3 4">ATCC 12442</strain>
    </source>
</reference>
<dbReference type="Pfam" id="PF07985">
    <property type="entry name" value="SRR1"/>
    <property type="match status" value="1"/>
</dbReference>
<accession>A0A1Y1W4A1</accession>
<dbReference type="GeneID" id="63804711"/>
<dbReference type="OrthoDB" id="551431at2759"/>
<feature type="compositionally biased region" description="Polar residues" evidence="1">
    <location>
        <begin position="92"/>
        <end position="105"/>
    </location>
</feature>
<evidence type="ECO:0000256" key="1">
    <source>
        <dbReference type="SAM" id="MobiDB-lite"/>
    </source>
</evidence>
<evidence type="ECO:0000313" key="3">
    <source>
        <dbReference type="EMBL" id="ORX68351.1"/>
    </source>
</evidence>
<name>A0A1Y1W4A1_9FUNG</name>
<organism evidence="3 4">
    <name type="scientific">Linderina pennispora</name>
    <dbReference type="NCBI Taxonomy" id="61395"/>
    <lineage>
        <taxon>Eukaryota</taxon>
        <taxon>Fungi</taxon>
        <taxon>Fungi incertae sedis</taxon>
        <taxon>Zoopagomycota</taxon>
        <taxon>Kickxellomycotina</taxon>
        <taxon>Kickxellomycetes</taxon>
        <taxon>Kickxellales</taxon>
        <taxon>Kickxellaceae</taxon>
        <taxon>Linderina</taxon>
    </lineage>
</organism>
<dbReference type="Proteomes" id="UP000193922">
    <property type="component" value="Unassembled WGS sequence"/>
</dbReference>
<evidence type="ECO:0000259" key="2">
    <source>
        <dbReference type="Pfam" id="PF07985"/>
    </source>
</evidence>
<evidence type="ECO:0000313" key="4">
    <source>
        <dbReference type="Proteomes" id="UP000193922"/>
    </source>
</evidence>
<dbReference type="EMBL" id="MCFD01000010">
    <property type="protein sequence ID" value="ORX68351.1"/>
    <property type="molecule type" value="Genomic_DNA"/>
</dbReference>
<comment type="caution">
    <text evidence="3">The sequence shown here is derived from an EMBL/GenBank/DDBJ whole genome shotgun (WGS) entry which is preliminary data.</text>
</comment>
<proteinExistence type="predicted"/>
<keyword evidence="4" id="KW-1185">Reference proteome</keyword>
<dbReference type="RefSeq" id="XP_040742165.1">
    <property type="nucleotide sequence ID" value="XM_040888063.1"/>
</dbReference>